<dbReference type="Gene3D" id="2.60.40.2340">
    <property type="match status" value="1"/>
</dbReference>
<feature type="domain" description="F5/8 type C" evidence="4">
    <location>
        <begin position="36"/>
        <end position="179"/>
    </location>
</feature>
<dbReference type="SUPFAM" id="SSF49785">
    <property type="entry name" value="Galactose-binding domain-like"/>
    <property type="match status" value="1"/>
</dbReference>
<dbReference type="Gene3D" id="1.50.10.100">
    <property type="entry name" value="Chondroitin AC/alginate lyase"/>
    <property type="match status" value="1"/>
</dbReference>
<dbReference type="Proteomes" id="UP000679749">
    <property type="component" value="Unassembled WGS sequence"/>
</dbReference>
<evidence type="ECO:0000313" key="5">
    <source>
        <dbReference type="EMBL" id="MBS4216668.1"/>
    </source>
</evidence>
<accession>A0A942UCR9</accession>
<evidence type="ECO:0000256" key="2">
    <source>
        <dbReference type="ARBA" id="ARBA00023239"/>
    </source>
</evidence>
<dbReference type="SUPFAM" id="SSF48230">
    <property type="entry name" value="Chondroitin AC/alginate lyase"/>
    <property type="match status" value="1"/>
</dbReference>
<reference evidence="5" key="1">
    <citation type="submission" date="2021-05" db="EMBL/GenBank/DDBJ databases">
        <title>Novel Bacillus species.</title>
        <authorList>
            <person name="Liu G."/>
        </authorList>
    </citation>
    <scope>NUCLEOTIDE SEQUENCE</scope>
    <source>
        <strain evidence="5">FJAT-49825</strain>
    </source>
</reference>
<keyword evidence="2 5" id="KW-0456">Lyase</keyword>
<feature type="chain" id="PRO_5039578959" evidence="3">
    <location>
        <begin position="28"/>
        <end position="1057"/>
    </location>
</feature>
<comment type="caution">
    <text evidence="5">The sequence shown here is derived from an EMBL/GenBank/DDBJ whole genome shotgun (WGS) entry which is preliminary data.</text>
</comment>
<dbReference type="InterPro" id="IPR008929">
    <property type="entry name" value="Chondroitin_lyas"/>
</dbReference>
<dbReference type="Gene3D" id="2.60.120.260">
    <property type="entry name" value="Galactose-binding domain-like"/>
    <property type="match status" value="2"/>
</dbReference>
<protein>
    <submittedName>
        <fullName evidence="5">Alginate lyase family protein</fullName>
    </submittedName>
</protein>
<dbReference type="AlphaFoldDB" id="A0A942UCR9"/>
<dbReference type="EMBL" id="JAGYPF010000011">
    <property type="protein sequence ID" value="MBS4216668.1"/>
    <property type="molecule type" value="Genomic_DNA"/>
</dbReference>
<evidence type="ECO:0000256" key="1">
    <source>
        <dbReference type="ARBA" id="ARBA00022729"/>
    </source>
</evidence>
<dbReference type="InterPro" id="IPR000421">
    <property type="entry name" value="FA58C"/>
</dbReference>
<dbReference type="InterPro" id="IPR008979">
    <property type="entry name" value="Galactose-bd-like_sf"/>
</dbReference>
<dbReference type="PROSITE" id="PS50022">
    <property type="entry name" value="FA58C_3"/>
    <property type="match status" value="1"/>
</dbReference>
<dbReference type="Pfam" id="PF05426">
    <property type="entry name" value="Alginate_lyase"/>
    <property type="match status" value="1"/>
</dbReference>
<dbReference type="RefSeq" id="WP_213121183.1">
    <property type="nucleotide sequence ID" value="NZ_JAGYPF010000011.1"/>
</dbReference>
<organism evidence="5 6">
    <name type="scientific">Neobacillus rhizophilus</name>
    <dbReference type="NCBI Taxonomy" id="2833579"/>
    <lineage>
        <taxon>Bacteria</taxon>
        <taxon>Bacillati</taxon>
        <taxon>Bacillota</taxon>
        <taxon>Bacilli</taxon>
        <taxon>Bacillales</taxon>
        <taxon>Bacillaceae</taxon>
        <taxon>Neobacillus</taxon>
    </lineage>
</organism>
<feature type="signal peptide" evidence="3">
    <location>
        <begin position="1"/>
        <end position="27"/>
    </location>
</feature>
<evidence type="ECO:0000259" key="4">
    <source>
        <dbReference type="PROSITE" id="PS50022"/>
    </source>
</evidence>
<dbReference type="InterPro" id="IPR008397">
    <property type="entry name" value="Alginate_lyase_dom"/>
</dbReference>
<dbReference type="InterPro" id="IPR025883">
    <property type="entry name" value="Cadherin-like_domain"/>
</dbReference>
<dbReference type="GO" id="GO:0016829">
    <property type="term" value="F:lyase activity"/>
    <property type="evidence" value="ECO:0007669"/>
    <property type="project" value="UniProtKB-KW"/>
</dbReference>
<sequence>MFIRNRFRRICSLFMIILLVASLFQTGAQMKTAKAAEQVNLALHAAALNASSSMTGSNPLANIVDGNTATLWQPNSSDRPDGVVWCILDLGSVKTFNKAVLQFGTNIGSDKVKIEYNNDNGSIWNAAYEKSIENKASNSPRTETAAFDQQVQGRYVKVTFTLVDTVKNFNVSEFELYNDVPAKTASVTNAFVVNGNGQGIIHWQDPAQDTNYLDFDQVIITDISDPSNPTPVTRIIDKGVGEVTIDGLANGKEYTFAVKTAAKDGTESDATILSIIPTEKPNTILINFQQLTKVKESLTSGSKEYTDAVNKLIGEADTALTKGPYSVTYKPTPAPNASIHDYWSIGPYWWPDPTKPDGMPYINRDGQFNPEGYTEKYDKQSFMDLRDAVSSLSLAYYLTNKEEYAKHASLLLKTWFINPETKMNPNMRYAQGVPGVTDGRKEGVLESDKLLDIIDDIQLISPSNSWTTNDTIEFKTWLSEYTNWLETNSVAQDEKNTANNHGTWFDAQFTAYNLYLGAKIKAKNYLQETTIPRMAEQIMDDGTMPEELRRTRPFHYFTFNLIPFTMLAVIGDQVGVDVWNAGGEIRKAYDFITPYVVDFAGWPYDELEAQEDERIFSTYLREAAAKFGEDSYWSASDIMLKDQLTTHRANLVAPVLPGGSPRKEIVTFSFRELYTPVVGTIYGNEINVTVPKGTERKGLVASFITTGERVKVGKSVQVSGETANDFTAPVKYTVESPNGSTKTYTVKVTESDKKFPVKIYQSGFTEFRSDPRIDEILSQDSSVSLFDIMEKFPQVAADSKPLTWYQGYYDQGQFKAPAQIFVKDGNSTHTRSMPAALRLLKDSANGSTATVNVSTKGYKDLTISFNARTQNKSNGYKLVGEWSVDNGNTWNTSGELLRDSSHSELTDTYAKTPFTFTISNPNNFDKPNFLFRFRLDSSSIGYMNLDDVEVSAIPSETNADLSRLILSEGTLSPSFNADVTEYTVNLKRNMNRIKITPVTADAAARVKVNGVAGSELQPILLKIGDNPIYIEVTPEKGEPKTYHINVKRVDFPGGKDK</sequence>
<keyword evidence="6" id="KW-1185">Reference proteome</keyword>
<proteinExistence type="predicted"/>
<evidence type="ECO:0000256" key="3">
    <source>
        <dbReference type="SAM" id="SignalP"/>
    </source>
</evidence>
<name>A0A942UCR9_9BACI</name>
<dbReference type="GO" id="GO:0042597">
    <property type="term" value="C:periplasmic space"/>
    <property type="evidence" value="ECO:0007669"/>
    <property type="project" value="InterPro"/>
</dbReference>
<evidence type="ECO:0000313" key="6">
    <source>
        <dbReference type="Proteomes" id="UP000679749"/>
    </source>
</evidence>
<gene>
    <name evidence="5" type="ORF">KHA99_30175</name>
</gene>
<dbReference type="Pfam" id="PF00754">
    <property type="entry name" value="F5_F8_type_C"/>
    <property type="match status" value="1"/>
</dbReference>
<dbReference type="Pfam" id="PF12733">
    <property type="entry name" value="Cadherin-like"/>
    <property type="match status" value="1"/>
</dbReference>
<keyword evidence="1 3" id="KW-0732">Signal</keyword>